<evidence type="ECO:0000313" key="1">
    <source>
        <dbReference type="EMBL" id="PTM97723.1"/>
    </source>
</evidence>
<accession>A0A2T5BFS2</accession>
<dbReference type="EMBL" id="PZZZ01000002">
    <property type="protein sequence ID" value="PTM97723.1"/>
    <property type="molecule type" value="Genomic_DNA"/>
</dbReference>
<dbReference type="RefSeq" id="WP_108001972.1">
    <property type="nucleotide sequence ID" value="NZ_JBHEEX010000001.1"/>
</dbReference>
<dbReference type="AlphaFoldDB" id="A0A2T5BFS2"/>
<name>A0A2T5BFS2_MYCDI</name>
<protein>
    <recommendedName>
        <fullName evidence="3">Flagellar protein FlgN</fullName>
    </recommendedName>
</protein>
<keyword evidence="2" id="KW-1185">Reference proteome</keyword>
<organism evidence="1 2">
    <name type="scientific">Mycoplana dimorpha</name>
    <dbReference type="NCBI Taxonomy" id="28320"/>
    <lineage>
        <taxon>Bacteria</taxon>
        <taxon>Pseudomonadati</taxon>
        <taxon>Pseudomonadota</taxon>
        <taxon>Alphaproteobacteria</taxon>
        <taxon>Hyphomicrobiales</taxon>
        <taxon>Rhizobiaceae</taxon>
        <taxon>Mycoplana</taxon>
    </lineage>
</organism>
<comment type="caution">
    <text evidence="1">The sequence shown here is derived from an EMBL/GenBank/DDBJ whole genome shotgun (WGS) entry which is preliminary data.</text>
</comment>
<evidence type="ECO:0008006" key="3">
    <source>
        <dbReference type="Google" id="ProtNLM"/>
    </source>
</evidence>
<dbReference type="OrthoDB" id="8294122at2"/>
<gene>
    <name evidence="1" type="ORF">C7449_102602</name>
</gene>
<sequence length="122" mass="13661">MESATNDLRIRTVLNRLETIVDAENAGIGVDPDFDLQTSNAHKSRCLYELAMLSRDITPEEMPKSVASQLKSLREKLAANAQRVAAHLEAVRAVVQLLKDAVREQEADGTYSQEQFRFGYQP</sequence>
<dbReference type="Proteomes" id="UP000241247">
    <property type="component" value="Unassembled WGS sequence"/>
</dbReference>
<proteinExistence type="predicted"/>
<reference evidence="1 2" key="1">
    <citation type="submission" date="2018-04" db="EMBL/GenBank/DDBJ databases">
        <title>Genomic Encyclopedia of Type Strains, Phase IV (KMG-IV): sequencing the most valuable type-strain genomes for metagenomic binning, comparative biology and taxonomic classification.</title>
        <authorList>
            <person name="Goeker M."/>
        </authorList>
    </citation>
    <scope>NUCLEOTIDE SEQUENCE [LARGE SCALE GENOMIC DNA]</scope>
    <source>
        <strain evidence="1 2">DSM 7138</strain>
    </source>
</reference>
<evidence type="ECO:0000313" key="2">
    <source>
        <dbReference type="Proteomes" id="UP000241247"/>
    </source>
</evidence>